<dbReference type="Proteomes" id="UP000199517">
    <property type="component" value="Unassembled WGS sequence"/>
</dbReference>
<dbReference type="EMBL" id="FOMQ01000002">
    <property type="protein sequence ID" value="SFD46262.1"/>
    <property type="molecule type" value="Genomic_DNA"/>
</dbReference>
<dbReference type="GO" id="GO:0050661">
    <property type="term" value="F:NADP binding"/>
    <property type="evidence" value="ECO:0007669"/>
    <property type="project" value="InterPro"/>
</dbReference>
<dbReference type="STRING" id="32040.SAMN04489710_102243"/>
<dbReference type="SUPFAM" id="SSF51735">
    <property type="entry name" value="NAD(P)-binding Rossmann-fold domains"/>
    <property type="match status" value="1"/>
</dbReference>
<organism evidence="2 3">
    <name type="scientific">Paracidovorax konjaci</name>
    <dbReference type="NCBI Taxonomy" id="32040"/>
    <lineage>
        <taxon>Bacteria</taxon>
        <taxon>Pseudomonadati</taxon>
        <taxon>Pseudomonadota</taxon>
        <taxon>Betaproteobacteria</taxon>
        <taxon>Burkholderiales</taxon>
        <taxon>Comamonadaceae</taxon>
        <taxon>Paracidovorax</taxon>
    </lineage>
</organism>
<dbReference type="Pfam" id="PF03447">
    <property type="entry name" value="NAD_binding_3"/>
    <property type="match status" value="1"/>
</dbReference>
<dbReference type="Gene3D" id="3.40.50.720">
    <property type="entry name" value="NAD(P)-binding Rossmann-like Domain"/>
    <property type="match status" value="1"/>
</dbReference>
<evidence type="ECO:0000313" key="3">
    <source>
        <dbReference type="Proteomes" id="UP000199517"/>
    </source>
</evidence>
<name>A0A1I1SIX9_9BURK</name>
<keyword evidence="3" id="KW-1185">Reference proteome</keyword>
<dbReference type="GO" id="GO:0016491">
    <property type="term" value="F:oxidoreductase activity"/>
    <property type="evidence" value="ECO:0007669"/>
    <property type="project" value="InterPro"/>
</dbReference>
<dbReference type="RefSeq" id="WP_092949966.1">
    <property type="nucleotide sequence ID" value="NZ_FOMQ01000002.1"/>
</dbReference>
<protein>
    <submittedName>
        <fullName evidence="2">Homoserine dehydrogenase, NAD binding domain</fullName>
    </submittedName>
</protein>
<proteinExistence type="predicted"/>
<evidence type="ECO:0000259" key="1">
    <source>
        <dbReference type="Pfam" id="PF03447"/>
    </source>
</evidence>
<dbReference type="InterPro" id="IPR005106">
    <property type="entry name" value="Asp/hSer_DH_NAD-bd"/>
</dbReference>
<gene>
    <name evidence="2" type="ORF">SAMN04489710_102243</name>
</gene>
<dbReference type="InterPro" id="IPR036291">
    <property type="entry name" value="NAD(P)-bd_dom_sf"/>
</dbReference>
<sequence length="126" mass="13456">MQTFRIVVIGAGETGTPLLRHLLTAPFVQILGVADLDLSLPGIALARDHGAPVTQDYMELLEHHGPAVDIVIDVTGQASVREALRKHMVETGNQSTVILHERIALLMMSLSAGMLVAGRHGEAAYA</sequence>
<evidence type="ECO:0000313" key="2">
    <source>
        <dbReference type="EMBL" id="SFD46262.1"/>
    </source>
</evidence>
<feature type="domain" description="Aspartate/homoserine dehydrogenase NAD-binding" evidence="1">
    <location>
        <begin position="10"/>
        <end position="86"/>
    </location>
</feature>
<dbReference type="AlphaFoldDB" id="A0A1I1SIX9"/>
<dbReference type="OrthoDB" id="9810660at2"/>
<reference evidence="3" key="1">
    <citation type="submission" date="2016-10" db="EMBL/GenBank/DDBJ databases">
        <authorList>
            <person name="Varghese N."/>
            <person name="Submissions S."/>
        </authorList>
    </citation>
    <scope>NUCLEOTIDE SEQUENCE [LARGE SCALE GENOMIC DNA]</scope>
    <source>
        <strain evidence="3">DSM 7481</strain>
    </source>
</reference>
<accession>A0A1I1SIX9</accession>